<evidence type="ECO:0000313" key="1">
    <source>
        <dbReference type="EMBL" id="CAD9301195.1"/>
    </source>
</evidence>
<protein>
    <recommendedName>
        <fullName evidence="2">Replication factor A C-terminal domain-containing protein</fullName>
    </recommendedName>
</protein>
<evidence type="ECO:0008006" key="2">
    <source>
        <dbReference type="Google" id="ProtNLM"/>
    </source>
</evidence>
<sequence>MTTVTSTVHAAVRPSSLFTVLTHRGCARFHVRGCIRSFAPGPIARTTVPYCTQCAQLVPYVGARSRRACQGCEQMPTAFRYAVIARVTSLSDKTGLFLDALLLDEQAEQFFGIPAVDLHGSLNSQSRQRIAKIRDTVTRQGVACDLAIAKIPLPNGDAQYRIVDTIATV</sequence>
<dbReference type="EMBL" id="HBGL01010750">
    <property type="protein sequence ID" value="CAD9301195.1"/>
    <property type="molecule type" value="Transcribed_RNA"/>
</dbReference>
<accession>A0A7S1VK63</accession>
<dbReference type="AlphaFoldDB" id="A0A7S1VK63"/>
<gene>
    <name evidence="1" type="ORF">SSP0437_LOCUS8362</name>
</gene>
<organism evidence="1">
    <name type="scientific">Sexangularia sp. CB-2014</name>
    <dbReference type="NCBI Taxonomy" id="1486929"/>
    <lineage>
        <taxon>Eukaryota</taxon>
        <taxon>Amoebozoa</taxon>
        <taxon>Tubulinea</taxon>
        <taxon>Elardia</taxon>
        <taxon>Arcellinida</taxon>
        <taxon>Arcellinida incertae sedis</taxon>
        <taxon>Sexangularia</taxon>
    </lineage>
</organism>
<name>A0A7S1VK63_9EUKA</name>
<reference evidence="1" key="1">
    <citation type="submission" date="2021-01" db="EMBL/GenBank/DDBJ databases">
        <authorList>
            <person name="Corre E."/>
            <person name="Pelletier E."/>
            <person name="Niang G."/>
            <person name="Scheremetjew M."/>
            <person name="Finn R."/>
            <person name="Kale V."/>
            <person name="Holt S."/>
            <person name="Cochrane G."/>
            <person name="Meng A."/>
            <person name="Brown T."/>
            <person name="Cohen L."/>
        </authorList>
    </citation>
    <scope>NUCLEOTIDE SEQUENCE</scope>
    <source>
        <strain evidence="1">ATCC 50979</strain>
    </source>
</reference>
<proteinExistence type="predicted"/>